<dbReference type="EMBL" id="JANYMP010000001">
    <property type="protein sequence ID" value="MCS7475690.1"/>
    <property type="molecule type" value="Genomic_DNA"/>
</dbReference>
<keyword evidence="1" id="KW-0808">Transferase</keyword>
<accession>A0A9X2VFF9</accession>
<comment type="caution">
    <text evidence="1">The sequence shown here is derived from an EMBL/GenBank/DDBJ whole genome shotgun (WGS) entry which is preliminary data.</text>
</comment>
<name>A0A9X2VFF9_9PSEU</name>
<dbReference type="AlphaFoldDB" id="A0A9X2VFF9"/>
<keyword evidence="2" id="KW-1185">Reference proteome</keyword>
<dbReference type="InterPro" id="IPR006764">
    <property type="entry name" value="SAM_dep_MeTrfase_SAV2177_type"/>
</dbReference>
<dbReference type="GO" id="GO:0032259">
    <property type="term" value="P:methylation"/>
    <property type="evidence" value="ECO:0007669"/>
    <property type="project" value="UniProtKB-KW"/>
</dbReference>
<evidence type="ECO:0000313" key="2">
    <source>
        <dbReference type="Proteomes" id="UP001141259"/>
    </source>
</evidence>
<protein>
    <submittedName>
        <fullName evidence="1">SAM-dependent methyltransferase</fullName>
    </submittedName>
</protein>
<proteinExistence type="predicted"/>
<sequence length="290" mass="31583">MTVPEGGAYPPRDVDLERPSVARVYDYFLGGSTNWAVDREFGDRVLAEFPLARDMAVANRLFLHRLVRHLVVSRGVRQFVDIGSGVPTMGHAHQVADEVAPGAARVVYVDHDPVAVAHSRLLLEDHGDPERHAAVQADLRDPDDLWRRVLATGVIDTGQPIALLLIAVLHVQQPDPVTDRDIGPAVVARYRDLLPVGSYLALSHVTDDGVPPDAHARLARLKQLYDAAGNPVVWRSRAEITALFGDFEVVDPGLVWTPLWHPENSSASARTVTFASPNGSAVLAGVAVRR</sequence>
<gene>
    <name evidence="1" type="ORF">NZH93_02405</name>
</gene>
<dbReference type="Proteomes" id="UP001141259">
    <property type="component" value="Unassembled WGS sequence"/>
</dbReference>
<dbReference type="PIRSF" id="PIRSF017393">
    <property type="entry name" value="MTase_SAV2177"/>
    <property type="match status" value="1"/>
</dbReference>
<dbReference type="Gene3D" id="3.40.50.150">
    <property type="entry name" value="Vaccinia Virus protein VP39"/>
    <property type="match status" value="1"/>
</dbReference>
<reference evidence="1" key="1">
    <citation type="submission" date="2022-08" db="EMBL/GenBank/DDBJ databases">
        <authorList>
            <person name="Tistechok S."/>
            <person name="Samborskyy M."/>
            <person name="Roman I."/>
        </authorList>
    </citation>
    <scope>NUCLEOTIDE SEQUENCE</scope>
    <source>
        <strain evidence="1">DSM 103496</strain>
    </source>
</reference>
<evidence type="ECO:0000313" key="1">
    <source>
        <dbReference type="EMBL" id="MCS7475690.1"/>
    </source>
</evidence>
<dbReference type="SUPFAM" id="SSF53335">
    <property type="entry name" value="S-adenosyl-L-methionine-dependent methyltransferases"/>
    <property type="match status" value="1"/>
</dbReference>
<keyword evidence="1" id="KW-0489">Methyltransferase</keyword>
<organism evidence="1 2">
    <name type="scientific">Umezawaea endophytica</name>
    <dbReference type="NCBI Taxonomy" id="1654476"/>
    <lineage>
        <taxon>Bacteria</taxon>
        <taxon>Bacillati</taxon>
        <taxon>Actinomycetota</taxon>
        <taxon>Actinomycetes</taxon>
        <taxon>Pseudonocardiales</taxon>
        <taxon>Pseudonocardiaceae</taxon>
        <taxon>Umezawaea</taxon>
    </lineage>
</organism>
<dbReference type="Pfam" id="PF04672">
    <property type="entry name" value="Methyltransf_19"/>
    <property type="match status" value="1"/>
</dbReference>
<dbReference type="GO" id="GO:0008168">
    <property type="term" value="F:methyltransferase activity"/>
    <property type="evidence" value="ECO:0007669"/>
    <property type="project" value="UniProtKB-KW"/>
</dbReference>
<dbReference type="InterPro" id="IPR029063">
    <property type="entry name" value="SAM-dependent_MTases_sf"/>
</dbReference>